<sequence length="207" mass="22569">MTLRHPVVDSAFPPGDGTLSGRLMLDVALGLDDTDDILDDLEELLEDGEFHEFYPDDKVPTVREVRTLLADVVAEHNRLVTETSPQRDAFFAALRALTERDVLASFSGTTLSDAVGDAFQLATELQDAGEEVRGFVFSHRQDLERLITDDHLTVGFGSVADDDAEAAAIGALALDAFTRAGLDATWDGDVDHRIEIRGLRWAAPFDG</sequence>
<dbReference type="Pfam" id="PF21831">
    <property type="entry name" value="DUF6891"/>
    <property type="match status" value="1"/>
</dbReference>
<name>A0A7J5BPL2_9MICO</name>
<dbReference type="RefSeq" id="WP_158041958.1">
    <property type="nucleotide sequence ID" value="NZ_JACCFV010000001.1"/>
</dbReference>
<dbReference type="AlphaFoldDB" id="A0A7J5BPL2"/>
<dbReference type="Proteomes" id="UP000467240">
    <property type="component" value="Unassembled WGS sequence"/>
</dbReference>
<protein>
    <recommendedName>
        <fullName evidence="1">DUF6891 domain-containing protein</fullName>
    </recommendedName>
</protein>
<dbReference type="EMBL" id="WBJZ01000028">
    <property type="protein sequence ID" value="KAB1652730.1"/>
    <property type="molecule type" value="Genomic_DNA"/>
</dbReference>
<evidence type="ECO:0000313" key="2">
    <source>
        <dbReference type="EMBL" id="KAB1652730.1"/>
    </source>
</evidence>
<dbReference type="OrthoDB" id="5515732at2"/>
<organism evidence="2 3">
    <name type="scientific">Pseudoclavibacter chungangensis</name>
    <dbReference type="NCBI Taxonomy" id="587635"/>
    <lineage>
        <taxon>Bacteria</taxon>
        <taxon>Bacillati</taxon>
        <taxon>Actinomycetota</taxon>
        <taxon>Actinomycetes</taxon>
        <taxon>Micrococcales</taxon>
        <taxon>Microbacteriaceae</taxon>
        <taxon>Pseudoclavibacter</taxon>
    </lineage>
</organism>
<feature type="domain" description="DUF6891" evidence="1">
    <location>
        <begin position="22"/>
        <end position="202"/>
    </location>
</feature>
<keyword evidence="3" id="KW-1185">Reference proteome</keyword>
<evidence type="ECO:0000259" key="1">
    <source>
        <dbReference type="Pfam" id="PF21831"/>
    </source>
</evidence>
<gene>
    <name evidence="2" type="ORF">F8O01_16225</name>
</gene>
<proteinExistence type="predicted"/>
<accession>A0A7J5BPL2</accession>
<evidence type="ECO:0000313" key="3">
    <source>
        <dbReference type="Proteomes" id="UP000467240"/>
    </source>
</evidence>
<comment type="caution">
    <text evidence="2">The sequence shown here is derived from an EMBL/GenBank/DDBJ whole genome shotgun (WGS) entry which is preliminary data.</text>
</comment>
<dbReference type="InterPro" id="IPR054186">
    <property type="entry name" value="DUF6891"/>
</dbReference>
<reference evidence="2 3" key="1">
    <citation type="submission" date="2019-09" db="EMBL/GenBank/DDBJ databases">
        <title>Phylogeny of genus Pseudoclavibacter and closely related genus.</title>
        <authorList>
            <person name="Li Y."/>
        </authorList>
    </citation>
    <scope>NUCLEOTIDE SEQUENCE [LARGE SCALE GENOMIC DNA]</scope>
    <source>
        <strain evidence="2 3">DSM 23821</strain>
    </source>
</reference>